<protein>
    <recommendedName>
        <fullName evidence="5">Lycopene cyclase domain-containing protein</fullName>
    </recommendedName>
</protein>
<organism evidence="3 4">
    <name type="scientific">Streptomonospora halophila</name>
    <dbReference type="NCBI Taxonomy" id="427369"/>
    <lineage>
        <taxon>Bacteria</taxon>
        <taxon>Bacillati</taxon>
        <taxon>Actinomycetota</taxon>
        <taxon>Actinomycetes</taxon>
        <taxon>Streptosporangiales</taxon>
        <taxon>Nocardiopsidaceae</taxon>
        <taxon>Streptomonospora</taxon>
    </lineage>
</organism>
<evidence type="ECO:0000313" key="4">
    <source>
        <dbReference type="Proteomes" id="UP001499993"/>
    </source>
</evidence>
<keyword evidence="2" id="KW-1133">Transmembrane helix</keyword>
<evidence type="ECO:0000256" key="1">
    <source>
        <dbReference type="SAM" id="MobiDB-lite"/>
    </source>
</evidence>
<proteinExistence type="predicted"/>
<evidence type="ECO:0000313" key="3">
    <source>
        <dbReference type="EMBL" id="GAA4954056.1"/>
    </source>
</evidence>
<keyword evidence="2" id="KW-0812">Transmembrane</keyword>
<dbReference type="Proteomes" id="UP001499993">
    <property type="component" value="Unassembled WGS sequence"/>
</dbReference>
<feature type="transmembrane region" description="Helical" evidence="2">
    <location>
        <begin position="6"/>
        <end position="30"/>
    </location>
</feature>
<feature type="transmembrane region" description="Helical" evidence="2">
    <location>
        <begin position="77"/>
        <end position="99"/>
    </location>
</feature>
<keyword evidence="2" id="KW-0472">Membrane</keyword>
<reference evidence="4" key="1">
    <citation type="journal article" date="2019" name="Int. J. Syst. Evol. Microbiol.">
        <title>The Global Catalogue of Microorganisms (GCM) 10K type strain sequencing project: providing services to taxonomists for standard genome sequencing and annotation.</title>
        <authorList>
            <consortium name="The Broad Institute Genomics Platform"/>
            <consortium name="The Broad Institute Genome Sequencing Center for Infectious Disease"/>
            <person name="Wu L."/>
            <person name="Ma J."/>
        </authorList>
    </citation>
    <scope>NUCLEOTIDE SEQUENCE [LARGE SCALE GENOMIC DNA]</scope>
    <source>
        <strain evidence="4">JCM 18123</strain>
    </source>
</reference>
<keyword evidence="4" id="KW-1185">Reference proteome</keyword>
<dbReference type="EMBL" id="BAABIK010000031">
    <property type="protein sequence ID" value="GAA4954056.1"/>
    <property type="molecule type" value="Genomic_DNA"/>
</dbReference>
<feature type="region of interest" description="Disordered" evidence="1">
    <location>
        <begin position="99"/>
        <end position="144"/>
    </location>
</feature>
<accession>A0ABP9H2Z3</accession>
<name>A0ABP9H2Z3_9ACTN</name>
<sequence length="144" mass="14930">MESIGVPLVALIRSLGPPLVVLAVGGVLLVRRRPVRARVMWAALAVQLAAAALPYAWLSLQAAAGLGRHYAVAPVMILVQPGAEALAWILALAAVTATAPPHRAGRERPAPETRSAGPGRNGASPDRHGRTDRAVPQGPPSTRT</sequence>
<evidence type="ECO:0000256" key="2">
    <source>
        <dbReference type="SAM" id="Phobius"/>
    </source>
</evidence>
<evidence type="ECO:0008006" key="5">
    <source>
        <dbReference type="Google" id="ProtNLM"/>
    </source>
</evidence>
<feature type="transmembrane region" description="Helical" evidence="2">
    <location>
        <begin position="39"/>
        <end position="57"/>
    </location>
</feature>
<gene>
    <name evidence="3" type="ORF">GCM10023224_44140</name>
</gene>
<comment type="caution">
    <text evidence="3">The sequence shown here is derived from an EMBL/GenBank/DDBJ whole genome shotgun (WGS) entry which is preliminary data.</text>
</comment>
<dbReference type="RefSeq" id="WP_345558619.1">
    <property type="nucleotide sequence ID" value="NZ_BAABIK010000031.1"/>
</dbReference>